<evidence type="ECO:0000256" key="1">
    <source>
        <dbReference type="ARBA" id="ARBA00022553"/>
    </source>
</evidence>
<protein>
    <submittedName>
        <fullName evidence="10">DNA-binding response regulator</fullName>
    </submittedName>
</protein>
<accession>A0A1B2DMX7</accession>
<dbReference type="RefSeq" id="WP_099520092.1">
    <property type="nucleotide sequence ID" value="NZ_CP016808.1"/>
</dbReference>
<keyword evidence="4 7" id="KW-0238">DNA-binding</keyword>
<dbReference type="SMART" id="SM00862">
    <property type="entry name" value="Trans_reg_C"/>
    <property type="match status" value="1"/>
</dbReference>
<feature type="domain" description="Response regulatory" evidence="8">
    <location>
        <begin position="3"/>
        <end position="116"/>
    </location>
</feature>
<evidence type="ECO:0000256" key="5">
    <source>
        <dbReference type="ARBA" id="ARBA00023163"/>
    </source>
</evidence>
<evidence type="ECO:0000259" key="8">
    <source>
        <dbReference type="PROSITE" id="PS50110"/>
    </source>
</evidence>
<dbReference type="InterPro" id="IPR001789">
    <property type="entry name" value="Sig_transdc_resp-reg_receiver"/>
</dbReference>
<feature type="DNA-binding region" description="OmpR/PhoB-type" evidence="7">
    <location>
        <begin position="126"/>
        <end position="225"/>
    </location>
</feature>
<dbReference type="AlphaFoldDB" id="A0A1B2DMX7"/>
<gene>
    <name evidence="10" type="ORF">BBD42_23075</name>
</gene>
<dbReference type="PANTHER" id="PTHR48111:SF1">
    <property type="entry name" value="TWO-COMPONENT RESPONSE REGULATOR ORR33"/>
    <property type="match status" value="1"/>
</dbReference>
<dbReference type="PANTHER" id="PTHR48111">
    <property type="entry name" value="REGULATOR OF RPOS"/>
    <property type="match status" value="1"/>
</dbReference>
<evidence type="ECO:0000256" key="2">
    <source>
        <dbReference type="ARBA" id="ARBA00023012"/>
    </source>
</evidence>
<dbReference type="GO" id="GO:0032993">
    <property type="term" value="C:protein-DNA complex"/>
    <property type="evidence" value="ECO:0007669"/>
    <property type="project" value="TreeGrafter"/>
</dbReference>
<dbReference type="InterPro" id="IPR001867">
    <property type="entry name" value="OmpR/PhoB-type_DNA-bd"/>
</dbReference>
<dbReference type="GO" id="GO:0000156">
    <property type="term" value="F:phosphorelay response regulator activity"/>
    <property type="evidence" value="ECO:0007669"/>
    <property type="project" value="TreeGrafter"/>
</dbReference>
<dbReference type="GO" id="GO:0000976">
    <property type="term" value="F:transcription cis-regulatory region binding"/>
    <property type="evidence" value="ECO:0007669"/>
    <property type="project" value="TreeGrafter"/>
</dbReference>
<dbReference type="Gene3D" id="6.10.250.690">
    <property type="match status" value="1"/>
</dbReference>
<dbReference type="GO" id="GO:0006355">
    <property type="term" value="P:regulation of DNA-templated transcription"/>
    <property type="evidence" value="ECO:0007669"/>
    <property type="project" value="InterPro"/>
</dbReference>
<organism evidence="10">
    <name type="scientific">Paenibacillus sp. BIHB 4019</name>
    <dbReference type="NCBI Taxonomy" id="1870819"/>
    <lineage>
        <taxon>Bacteria</taxon>
        <taxon>Bacillati</taxon>
        <taxon>Bacillota</taxon>
        <taxon>Bacilli</taxon>
        <taxon>Bacillales</taxon>
        <taxon>Paenibacillaceae</taxon>
        <taxon>Paenibacillus</taxon>
    </lineage>
</organism>
<dbReference type="PROSITE" id="PS50110">
    <property type="entry name" value="RESPONSE_REGULATORY"/>
    <property type="match status" value="1"/>
</dbReference>
<dbReference type="InterPro" id="IPR011006">
    <property type="entry name" value="CheY-like_superfamily"/>
</dbReference>
<keyword evidence="3" id="KW-0805">Transcription regulation</keyword>
<sequence>MQTIMIVEDEPAISRVLAAYIRKAGFASIIFDRGKEAVEKLAVLQPALILLDVMLPEMDGWEVLWEVRRRSVCPVIMLTAKGEIADRLTGLNSGADDYITKPFEPQEVVARIQAVLRRGTHALIAGNQIQYGSLKINVNDRSVYLNEVCLSITPKDFALLHFLMEHPNQIFNREQMIEQVWGIGYDGSDRAVDHAIKRLRQALLHLPPEEGEIRTLRGTGYQFYTNREN</sequence>
<dbReference type="SUPFAM" id="SSF52172">
    <property type="entry name" value="CheY-like"/>
    <property type="match status" value="1"/>
</dbReference>
<keyword evidence="5" id="KW-0804">Transcription</keyword>
<dbReference type="Pfam" id="PF00486">
    <property type="entry name" value="Trans_reg_C"/>
    <property type="match status" value="1"/>
</dbReference>
<dbReference type="InterPro" id="IPR039420">
    <property type="entry name" value="WalR-like"/>
</dbReference>
<evidence type="ECO:0000256" key="4">
    <source>
        <dbReference type="ARBA" id="ARBA00023125"/>
    </source>
</evidence>
<proteinExistence type="predicted"/>
<dbReference type="CDD" id="cd00383">
    <property type="entry name" value="trans_reg_C"/>
    <property type="match status" value="1"/>
</dbReference>
<dbReference type="SMART" id="SM00448">
    <property type="entry name" value="REC"/>
    <property type="match status" value="1"/>
</dbReference>
<dbReference type="InterPro" id="IPR036388">
    <property type="entry name" value="WH-like_DNA-bd_sf"/>
</dbReference>
<reference evidence="10" key="1">
    <citation type="submission" date="2016-08" db="EMBL/GenBank/DDBJ databases">
        <title>Complete Genome Seqeunce of Paenibacillus sp. BIHB 4019 from tea rhizoplane.</title>
        <authorList>
            <person name="Thakur R."/>
            <person name="Swarnkar M.K."/>
            <person name="Gulati A."/>
        </authorList>
    </citation>
    <scope>NUCLEOTIDE SEQUENCE [LARGE SCALE GENOMIC DNA]</scope>
    <source>
        <strain evidence="10">BIHB4019</strain>
    </source>
</reference>
<keyword evidence="1 6" id="KW-0597">Phosphoprotein</keyword>
<feature type="domain" description="OmpR/PhoB-type" evidence="9">
    <location>
        <begin position="126"/>
        <end position="225"/>
    </location>
</feature>
<evidence type="ECO:0000259" key="9">
    <source>
        <dbReference type="PROSITE" id="PS51755"/>
    </source>
</evidence>
<dbReference type="EMBL" id="CP016808">
    <property type="protein sequence ID" value="ANY69041.1"/>
    <property type="molecule type" value="Genomic_DNA"/>
</dbReference>
<dbReference type="GO" id="GO:0005829">
    <property type="term" value="C:cytosol"/>
    <property type="evidence" value="ECO:0007669"/>
    <property type="project" value="TreeGrafter"/>
</dbReference>
<dbReference type="Gene3D" id="1.10.10.10">
    <property type="entry name" value="Winged helix-like DNA-binding domain superfamily/Winged helix DNA-binding domain"/>
    <property type="match status" value="1"/>
</dbReference>
<dbReference type="Pfam" id="PF00072">
    <property type="entry name" value="Response_reg"/>
    <property type="match status" value="1"/>
</dbReference>
<feature type="modified residue" description="4-aspartylphosphate" evidence="6">
    <location>
        <position position="52"/>
    </location>
</feature>
<evidence type="ECO:0000256" key="6">
    <source>
        <dbReference type="PROSITE-ProRule" id="PRU00169"/>
    </source>
</evidence>
<evidence type="ECO:0000256" key="3">
    <source>
        <dbReference type="ARBA" id="ARBA00023015"/>
    </source>
</evidence>
<keyword evidence="2" id="KW-0902">Two-component regulatory system</keyword>
<dbReference type="FunFam" id="3.40.50.2300:FF:000001">
    <property type="entry name" value="DNA-binding response regulator PhoB"/>
    <property type="match status" value="1"/>
</dbReference>
<evidence type="ECO:0000313" key="10">
    <source>
        <dbReference type="EMBL" id="ANY69041.1"/>
    </source>
</evidence>
<dbReference type="Gene3D" id="3.40.50.2300">
    <property type="match status" value="1"/>
</dbReference>
<dbReference type="PROSITE" id="PS51755">
    <property type="entry name" value="OMPR_PHOB"/>
    <property type="match status" value="1"/>
</dbReference>
<name>A0A1B2DMX7_9BACL</name>
<evidence type="ECO:0000256" key="7">
    <source>
        <dbReference type="PROSITE-ProRule" id="PRU01091"/>
    </source>
</evidence>